<dbReference type="InterPro" id="IPR039425">
    <property type="entry name" value="RNA_pol_sigma-70-like"/>
</dbReference>
<keyword evidence="3" id="KW-0731">Sigma factor</keyword>
<accession>A0ABT1JCY8</accession>
<dbReference type="Gene3D" id="1.10.1740.10">
    <property type="match status" value="1"/>
</dbReference>
<evidence type="ECO:0000256" key="6">
    <source>
        <dbReference type="SAM" id="MobiDB-lite"/>
    </source>
</evidence>
<dbReference type="InterPro" id="IPR036388">
    <property type="entry name" value="WH-like_DNA-bd_sf"/>
</dbReference>
<dbReference type="PANTHER" id="PTHR43133">
    <property type="entry name" value="RNA POLYMERASE ECF-TYPE SIGMA FACTO"/>
    <property type="match status" value="1"/>
</dbReference>
<reference evidence="8 9" key="1">
    <citation type="submission" date="2022-06" db="EMBL/GenBank/DDBJ databases">
        <title>Genomic Encyclopedia of Type Strains, Phase I: the one thousand microbial genomes (KMG-I) project.</title>
        <authorList>
            <person name="Kyrpides N."/>
        </authorList>
    </citation>
    <scope>NUCLEOTIDE SEQUENCE [LARGE SCALE GENOMIC DNA]</scope>
    <source>
        <strain evidence="8 9">DSM 43889</strain>
    </source>
</reference>
<dbReference type="Proteomes" id="UP000791080">
    <property type="component" value="Unassembled WGS sequence"/>
</dbReference>
<dbReference type="Gene3D" id="1.10.10.10">
    <property type="entry name" value="Winged helix-like DNA-binding domain superfamily/Winged helix DNA-binding domain"/>
    <property type="match status" value="1"/>
</dbReference>
<comment type="caution">
    <text evidence="8">The sequence shown here is derived from an EMBL/GenBank/DDBJ whole genome shotgun (WGS) entry which is preliminary data.</text>
</comment>
<keyword evidence="5" id="KW-0804">Transcription</keyword>
<dbReference type="InterPro" id="IPR014284">
    <property type="entry name" value="RNA_pol_sigma-70_dom"/>
</dbReference>
<keyword evidence="4" id="KW-0238">DNA-binding</keyword>
<evidence type="ECO:0000313" key="8">
    <source>
        <dbReference type="EMBL" id="MCP2330354.1"/>
    </source>
</evidence>
<dbReference type="PANTHER" id="PTHR43133:SF8">
    <property type="entry name" value="RNA POLYMERASE SIGMA FACTOR HI_1459-RELATED"/>
    <property type="match status" value="1"/>
</dbReference>
<dbReference type="RefSeq" id="WP_026418108.1">
    <property type="nucleotide sequence ID" value="NZ_AUBJ02000001.1"/>
</dbReference>
<keyword evidence="2" id="KW-0805">Transcription regulation</keyword>
<dbReference type="NCBIfam" id="TIGR02937">
    <property type="entry name" value="sigma70-ECF"/>
    <property type="match status" value="1"/>
</dbReference>
<dbReference type="SUPFAM" id="SSF88659">
    <property type="entry name" value="Sigma3 and sigma4 domains of RNA polymerase sigma factors"/>
    <property type="match status" value="1"/>
</dbReference>
<proteinExistence type="inferred from homology"/>
<evidence type="ECO:0000256" key="3">
    <source>
        <dbReference type="ARBA" id="ARBA00023082"/>
    </source>
</evidence>
<gene>
    <name evidence="8" type="ORF">G443_000624</name>
</gene>
<dbReference type="EMBL" id="AUBJ02000001">
    <property type="protein sequence ID" value="MCP2330354.1"/>
    <property type="molecule type" value="Genomic_DNA"/>
</dbReference>
<comment type="similarity">
    <text evidence="1">Belongs to the sigma-70 factor family. ECF subfamily.</text>
</comment>
<keyword evidence="9" id="KW-1185">Reference proteome</keyword>
<feature type="domain" description="RNA polymerase sigma-70 region 2" evidence="7">
    <location>
        <begin position="48"/>
        <end position="112"/>
    </location>
</feature>
<name>A0ABT1JCY8_ACTCY</name>
<evidence type="ECO:0000313" key="9">
    <source>
        <dbReference type="Proteomes" id="UP000791080"/>
    </source>
</evidence>
<dbReference type="Pfam" id="PF04542">
    <property type="entry name" value="Sigma70_r2"/>
    <property type="match status" value="1"/>
</dbReference>
<protein>
    <submittedName>
        <fullName evidence="8">RNA polymerase sigma factor, sigma-70 family</fullName>
    </submittedName>
</protein>
<dbReference type="SUPFAM" id="SSF88946">
    <property type="entry name" value="Sigma2 domain of RNA polymerase sigma factors"/>
    <property type="match status" value="1"/>
</dbReference>
<dbReference type="InterPro" id="IPR013324">
    <property type="entry name" value="RNA_pol_sigma_r3/r4-like"/>
</dbReference>
<evidence type="ECO:0000256" key="5">
    <source>
        <dbReference type="ARBA" id="ARBA00023163"/>
    </source>
</evidence>
<sequence length="208" mass="23498">MSTSDRDGYGVHSVPRKEPKKGDEESIERLVRRCRAGDRLAWSEVICRFSPVVWTVARSHGLSRPDCEDVCQLTWLRAVEHLDSIRQPEKLGAWLVTASRRESLTLLARRGRQIPFGTASFLEGRTDGQATPEESALLHAEHSQVHLAFQSLPEQHQALLSLLIADPPLHYDEISRTLAIPRGSIGPTRRRLLQRMRDLIDDLQGVLT</sequence>
<evidence type="ECO:0000256" key="4">
    <source>
        <dbReference type="ARBA" id="ARBA00023125"/>
    </source>
</evidence>
<organism evidence="8 9">
    <name type="scientific">Actinoalloteichus caeruleus DSM 43889</name>
    <dbReference type="NCBI Taxonomy" id="1120930"/>
    <lineage>
        <taxon>Bacteria</taxon>
        <taxon>Bacillati</taxon>
        <taxon>Actinomycetota</taxon>
        <taxon>Actinomycetes</taxon>
        <taxon>Pseudonocardiales</taxon>
        <taxon>Pseudonocardiaceae</taxon>
        <taxon>Actinoalloteichus</taxon>
        <taxon>Actinoalloteichus cyanogriseus</taxon>
    </lineage>
</organism>
<dbReference type="InterPro" id="IPR007627">
    <property type="entry name" value="RNA_pol_sigma70_r2"/>
</dbReference>
<evidence type="ECO:0000259" key="7">
    <source>
        <dbReference type="Pfam" id="PF04542"/>
    </source>
</evidence>
<evidence type="ECO:0000256" key="2">
    <source>
        <dbReference type="ARBA" id="ARBA00023015"/>
    </source>
</evidence>
<dbReference type="InterPro" id="IPR013325">
    <property type="entry name" value="RNA_pol_sigma_r2"/>
</dbReference>
<feature type="region of interest" description="Disordered" evidence="6">
    <location>
        <begin position="1"/>
        <end position="25"/>
    </location>
</feature>
<evidence type="ECO:0000256" key="1">
    <source>
        <dbReference type="ARBA" id="ARBA00010641"/>
    </source>
</evidence>